<dbReference type="AlphaFoldDB" id="A0AA40DZ60"/>
<evidence type="ECO:0000256" key="1">
    <source>
        <dbReference type="SAM" id="MobiDB-lite"/>
    </source>
</evidence>
<sequence>MRGHLVFCRFYVFSMSPPRIENRKNPIQKAGDTMHQSTLQNSMTTGSSGPSTQCPSQEKTVFEVPQRRPGPGKRRIYTL</sequence>
<reference evidence="2" key="1">
    <citation type="submission" date="2023-06" db="EMBL/GenBank/DDBJ databases">
        <title>Genome-scale phylogeny and comparative genomics of the fungal order Sordariales.</title>
        <authorList>
            <consortium name="Lawrence Berkeley National Laboratory"/>
            <person name="Hensen N."/>
            <person name="Bonometti L."/>
            <person name="Westerberg I."/>
            <person name="Brannstrom I.O."/>
            <person name="Guillou S."/>
            <person name="Cros-Aarteil S."/>
            <person name="Calhoun S."/>
            <person name="Haridas S."/>
            <person name="Kuo A."/>
            <person name="Mondo S."/>
            <person name="Pangilinan J."/>
            <person name="Riley R."/>
            <person name="Labutti K."/>
            <person name="Andreopoulos B."/>
            <person name="Lipzen A."/>
            <person name="Chen C."/>
            <person name="Yanf M."/>
            <person name="Daum C."/>
            <person name="Ng V."/>
            <person name="Clum A."/>
            <person name="Steindorff A."/>
            <person name="Ohm R."/>
            <person name="Martin F."/>
            <person name="Silar P."/>
            <person name="Natvig D."/>
            <person name="Lalanne C."/>
            <person name="Gautier V."/>
            <person name="Ament-Velasquez S.L."/>
            <person name="Kruys A."/>
            <person name="Hutchinson M.I."/>
            <person name="Powell A.J."/>
            <person name="Barry K."/>
            <person name="Miller A.N."/>
            <person name="Grigoriev I.V."/>
            <person name="Debuchy R."/>
            <person name="Gladieux P."/>
            <person name="Thoren M.H."/>
            <person name="Johannesson H."/>
        </authorList>
    </citation>
    <scope>NUCLEOTIDE SEQUENCE</scope>
    <source>
        <strain evidence="2">SMH4607-1</strain>
    </source>
</reference>
<organism evidence="2 3">
    <name type="scientific">Lasiosphaeris hirsuta</name>
    <dbReference type="NCBI Taxonomy" id="260670"/>
    <lineage>
        <taxon>Eukaryota</taxon>
        <taxon>Fungi</taxon>
        <taxon>Dikarya</taxon>
        <taxon>Ascomycota</taxon>
        <taxon>Pezizomycotina</taxon>
        <taxon>Sordariomycetes</taxon>
        <taxon>Sordariomycetidae</taxon>
        <taxon>Sordariales</taxon>
        <taxon>Lasiosphaeriaceae</taxon>
        <taxon>Lasiosphaeris</taxon>
    </lineage>
</organism>
<gene>
    <name evidence="2" type="ORF">B0H67DRAFT_578051</name>
</gene>
<proteinExistence type="predicted"/>
<feature type="compositionally biased region" description="Basic residues" evidence="1">
    <location>
        <begin position="70"/>
        <end position="79"/>
    </location>
</feature>
<protein>
    <submittedName>
        <fullName evidence="2">Uncharacterized protein</fullName>
    </submittedName>
</protein>
<feature type="region of interest" description="Disordered" evidence="1">
    <location>
        <begin position="30"/>
        <end position="79"/>
    </location>
</feature>
<comment type="caution">
    <text evidence="2">The sequence shown here is derived from an EMBL/GenBank/DDBJ whole genome shotgun (WGS) entry which is preliminary data.</text>
</comment>
<evidence type="ECO:0000313" key="2">
    <source>
        <dbReference type="EMBL" id="KAK0721070.1"/>
    </source>
</evidence>
<evidence type="ECO:0000313" key="3">
    <source>
        <dbReference type="Proteomes" id="UP001172102"/>
    </source>
</evidence>
<dbReference type="EMBL" id="JAUKUA010000003">
    <property type="protein sequence ID" value="KAK0721070.1"/>
    <property type="molecule type" value="Genomic_DNA"/>
</dbReference>
<feature type="compositionally biased region" description="Polar residues" evidence="1">
    <location>
        <begin position="34"/>
        <end position="59"/>
    </location>
</feature>
<keyword evidence="3" id="KW-1185">Reference proteome</keyword>
<name>A0AA40DZ60_9PEZI</name>
<accession>A0AA40DZ60</accession>
<dbReference type="Proteomes" id="UP001172102">
    <property type="component" value="Unassembled WGS sequence"/>
</dbReference>